<keyword evidence="2 4" id="KW-0378">Hydrolase</keyword>
<evidence type="ECO:0000313" key="5">
    <source>
        <dbReference type="Proteomes" id="UP000309215"/>
    </source>
</evidence>
<dbReference type="SUPFAM" id="SSF53474">
    <property type="entry name" value="alpha/beta-Hydrolases"/>
    <property type="match status" value="1"/>
</dbReference>
<dbReference type="InterPro" id="IPR029058">
    <property type="entry name" value="AB_hydrolase_fold"/>
</dbReference>
<dbReference type="AlphaFoldDB" id="A0A4U1IWM5"/>
<dbReference type="Proteomes" id="UP000309215">
    <property type="component" value="Unassembled WGS sequence"/>
</dbReference>
<dbReference type="Pfam" id="PF20434">
    <property type="entry name" value="BD-FAE"/>
    <property type="match status" value="1"/>
</dbReference>
<protein>
    <submittedName>
        <fullName evidence="4">Alpha/beta hydrolase</fullName>
    </submittedName>
</protein>
<comment type="similarity">
    <text evidence="1">Belongs to the 'GDXG' lipolytic enzyme family.</text>
</comment>
<dbReference type="OrthoDB" id="9775851at2"/>
<accession>A0A4U1IWM5</accession>
<reference evidence="4 5" key="1">
    <citation type="submission" date="2019-04" db="EMBL/GenBank/DDBJ databases">
        <authorList>
            <person name="Li Y."/>
            <person name="Wang J."/>
        </authorList>
    </citation>
    <scope>NUCLEOTIDE SEQUENCE [LARGE SCALE GENOMIC DNA]</scope>
    <source>
        <strain evidence="4 5">DSM 14668</strain>
    </source>
</reference>
<evidence type="ECO:0000256" key="1">
    <source>
        <dbReference type="ARBA" id="ARBA00010515"/>
    </source>
</evidence>
<dbReference type="PROSITE" id="PS01173">
    <property type="entry name" value="LIPASE_GDXG_HIS"/>
    <property type="match status" value="1"/>
</dbReference>
<evidence type="ECO:0000313" key="4">
    <source>
        <dbReference type="EMBL" id="TKC98919.1"/>
    </source>
</evidence>
<dbReference type="InterPro" id="IPR050300">
    <property type="entry name" value="GDXG_lipolytic_enzyme"/>
</dbReference>
<feature type="domain" description="BD-FAE-like" evidence="3">
    <location>
        <begin position="64"/>
        <end position="274"/>
    </location>
</feature>
<dbReference type="InterPro" id="IPR002168">
    <property type="entry name" value="Lipase_GDXG_HIS_AS"/>
</dbReference>
<dbReference type="InterPro" id="IPR049492">
    <property type="entry name" value="BD-FAE-like_dom"/>
</dbReference>
<proteinExistence type="inferred from homology"/>
<evidence type="ECO:0000259" key="3">
    <source>
        <dbReference type="Pfam" id="PF20434"/>
    </source>
</evidence>
<evidence type="ECO:0000256" key="2">
    <source>
        <dbReference type="ARBA" id="ARBA00022801"/>
    </source>
</evidence>
<organism evidence="4 5">
    <name type="scientific">Polyangium fumosum</name>
    <dbReference type="NCBI Taxonomy" id="889272"/>
    <lineage>
        <taxon>Bacteria</taxon>
        <taxon>Pseudomonadati</taxon>
        <taxon>Myxococcota</taxon>
        <taxon>Polyangia</taxon>
        <taxon>Polyangiales</taxon>
        <taxon>Polyangiaceae</taxon>
        <taxon>Polyangium</taxon>
    </lineage>
</organism>
<dbReference type="GO" id="GO:0016787">
    <property type="term" value="F:hydrolase activity"/>
    <property type="evidence" value="ECO:0007669"/>
    <property type="project" value="UniProtKB-KW"/>
</dbReference>
<dbReference type="PANTHER" id="PTHR48081">
    <property type="entry name" value="AB HYDROLASE SUPERFAMILY PROTEIN C4A8.06C"/>
    <property type="match status" value="1"/>
</dbReference>
<comment type="caution">
    <text evidence="4">The sequence shown here is derived from an EMBL/GenBank/DDBJ whole genome shotgun (WGS) entry which is preliminary data.</text>
</comment>
<dbReference type="Gene3D" id="3.40.50.1820">
    <property type="entry name" value="alpha/beta hydrolase"/>
    <property type="match status" value="1"/>
</dbReference>
<name>A0A4U1IWM5_9BACT</name>
<gene>
    <name evidence="4" type="ORF">E8A74_39685</name>
</gene>
<keyword evidence="5" id="KW-1185">Reference proteome</keyword>
<dbReference type="EMBL" id="SSMQ01000062">
    <property type="protein sequence ID" value="TKC98919.1"/>
    <property type="molecule type" value="Genomic_DNA"/>
</dbReference>
<dbReference type="PANTHER" id="PTHR48081:SF13">
    <property type="entry name" value="ALPHA_BETA HYDROLASE"/>
    <property type="match status" value="1"/>
</dbReference>
<sequence length="317" mass="33928">MCSSENRGVHRGVMEVRSVGMTRAMQGAVGLMAMGLIHCAQAPAEGEITYAEAPTPQGKHPLTLDIRVPEGPGPFPALVFIHGGGWMFGDLSTYRGAIENAASRGFVGVSINYRLANESKDEGGALSPWPAQIEDVRCALRWLSANASTFKIDTDRVATAGGSAGGHLAMMAGYAQNEPRFEPTWCPHEESVAVRAVVSFYGANDLAAVYDTSEEWWVRAYMTRWLDLPDGASTTDDAARFADANPASYLRTGPKIPSLILQGTADTIVPPQTQRGFRAAAEGAGQDVSITFLEGVGHGIDAIEESNRAIDWLSTRL</sequence>